<keyword evidence="10" id="KW-0732">Signal</keyword>
<keyword evidence="14" id="KW-0333">Golgi apparatus</keyword>
<dbReference type="FunFam" id="3.50.30.30:FF:000009">
    <property type="entry name" value="Carboxypeptidase Q"/>
    <property type="match status" value="1"/>
</dbReference>
<dbReference type="Proteomes" id="UP000011083">
    <property type="component" value="Unassembled WGS sequence"/>
</dbReference>
<dbReference type="GO" id="GO:0004180">
    <property type="term" value="F:carboxypeptidase activity"/>
    <property type="evidence" value="ECO:0007669"/>
    <property type="project" value="UniProtKB-KW"/>
</dbReference>
<dbReference type="Pfam" id="PF04389">
    <property type="entry name" value="Peptidase_M28"/>
    <property type="match status" value="1"/>
</dbReference>
<evidence type="ECO:0000256" key="17">
    <source>
        <dbReference type="ARBA" id="ARBA00023180"/>
    </source>
</evidence>
<keyword evidence="18" id="KW-0458">Lysosome</keyword>
<dbReference type="PANTHER" id="PTHR12053:SF3">
    <property type="entry name" value="CARBOXYPEPTIDASE Q"/>
    <property type="match status" value="1"/>
</dbReference>
<evidence type="ECO:0000256" key="11">
    <source>
        <dbReference type="ARBA" id="ARBA00022801"/>
    </source>
</evidence>
<evidence type="ECO:0000256" key="4">
    <source>
        <dbReference type="ARBA" id="ARBA00004613"/>
    </source>
</evidence>
<comment type="subunit">
    <text evidence="19">Homodimer. The monomeric form is inactive while the homodimer is active.</text>
</comment>
<keyword evidence="23" id="KW-1185">Reference proteome</keyword>
<keyword evidence="12" id="KW-0256">Endoplasmic reticulum</keyword>
<name>L8H4G1_ACACF</name>
<dbReference type="GO" id="GO:0005783">
    <property type="term" value="C:endoplasmic reticulum"/>
    <property type="evidence" value="ECO:0007669"/>
    <property type="project" value="UniProtKB-SubCell"/>
</dbReference>
<evidence type="ECO:0000256" key="20">
    <source>
        <dbReference type="ARBA" id="ARBA00033328"/>
    </source>
</evidence>
<sequence>MAVMAAASAAPAAAPYEREAAELTKAALTGTDFSKLEYLCDTFGPRFSGSENQVLAIDWMLEKDGLANVRGEPVDGIINWKRGKESLELLHPRRTSMALLGLGKSAGTGSEGVTAEVFVVSTFEELTANADKAKGKIVLFNAPFTTYGQTVAFRSRGADAASAVGAVAALVRSVTPYSLYTPHTGGVNYSDKQPRIPAAAVTVEDSEMMARMQKRGQAVVVRLQMDAQILGYNVSSRNVIAEVVGGADPEGIVLLGGHVDSWDVGTGAVDDGAGFFCAWEAVRLINDLIEERKIARPRRTIRFIAWADEEMTGRGAVTYKETHEHELKRHQIAVESDIGNFDPYGFGFTGSADGLAIFRNLSGLLEPVKVGEIVEGAGTTVDNAPLVAAGVPGGALLDSKGSSHYFNYHHSSADTITALNYDGVRRSVAAMAVMSYVLADIPDDLPHAA</sequence>
<keyword evidence="15" id="KW-0482">Metalloprotease</keyword>
<evidence type="ECO:0000256" key="8">
    <source>
        <dbReference type="ARBA" id="ARBA00022670"/>
    </source>
</evidence>
<evidence type="ECO:0000256" key="6">
    <source>
        <dbReference type="ARBA" id="ARBA00022525"/>
    </source>
</evidence>
<comment type="subcellular location">
    <subcellularLocation>
        <location evidence="1">Endoplasmic reticulum</location>
    </subcellularLocation>
    <subcellularLocation>
        <location evidence="3">Golgi apparatus</location>
    </subcellularLocation>
    <subcellularLocation>
        <location evidence="2">Lysosome</location>
    </subcellularLocation>
    <subcellularLocation>
        <location evidence="4">Secreted</location>
    </subcellularLocation>
</comment>
<evidence type="ECO:0000256" key="10">
    <source>
        <dbReference type="ARBA" id="ARBA00022729"/>
    </source>
</evidence>
<evidence type="ECO:0000256" key="7">
    <source>
        <dbReference type="ARBA" id="ARBA00022645"/>
    </source>
</evidence>
<evidence type="ECO:0000259" key="21">
    <source>
        <dbReference type="Pfam" id="PF04389"/>
    </source>
</evidence>
<evidence type="ECO:0000256" key="18">
    <source>
        <dbReference type="ARBA" id="ARBA00023228"/>
    </source>
</evidence>
<evidence type="ECO:0000256" key="19">
    <source>
        <dbReference type="ARBA" id="ARBA00025833"/>
    </source>
</evidence>
<evidence type="ECO:0000256" key="15">
    <source>
        <dbReference type="ARBA" id="ARBA00023049"/>
    </source>
</evidence>
<keyword evidence="13" id="KW-0862">Zinc</keyword>
<dbReference type="OMA" id="IVFYNRP"/>
<keyword evidence="11" id="KW-0378">Hydrolase</keyword>
<reference evidence="22 23" key="1">
    <citation type="journal article" date="2013" name="Genome Biol.">
        <title>Genome of Acanthamoeba castellanii highlights extensive lateral gene transfer and early evolution of tyrosine kinase signaling.</title>
        <authorList>
            <person name="Clarke M."/>
            <person name="Lohan A.J."/>
            <person name="Liu B."/>
            <person name="Lagkouvardos I."/>
            <person name="Roy S."/>
            <person name="Zafar N."/>
            <person name="Bertelli C."/>
            <person name="Schilde C."/>
            <person name="Kianianmomeni A."/>
            <person name="Burglin T.R."/>
            <person name="Frech C."/>
            <person name="Turcotte B."/>
            <person name="Kopec K.O."/>
            <person name="Synnott J.M."/>
            <person name="Choo C."/>
            <person name="Paponov I."/>
            <person name="Finkler A."/>
            <person name="Soon Heng Tan C."/>
            <person name="Hutchins A.P."/>
            <person name="Weinmeier T."/>
            <person name="Rattei T."/>
            <person name="Chu J.S."/>
            <person name="Gimenez G."/>
            <person name="Irimia M."/>
            <person name="Rigden D.J."/>
            <person name="Fitzpatrick D.A."/>
            <person name="Lorenzo-Morales J."/>
            <person name="Bateman A."/>
            <person name="Chiu C.H."/>
            <person name="Tang P."/>
            <person name="Hegemann P."/>
            <person name="Fromm H."/>
            <person name="Raoult D."/>
            <person name="Greub G."/>
            <person name="Miranda-Saavedra D."/>
            <person name="Chen N."/>
            <person name="Nash P."/>
            <person name="Ginger M.L."/>
            <person name="Horn M."/>
            <person name="Schaap P."/>
            <person name="Caler L."/>
            <person name="Loftus B."/>
        </authorList>
    </citation>
    <scope>NUCLEOTIDE SEQUENCE [LARGE SCALE GENOMIC DNA]</scope>
    <source>
        <strain evidence="22 23">Neff</strain>
    </source>
</reference>
<accession>L8H4G1</accession>
<dbReference type="GO" id="GO:0005615">
    <property type="term" value="C:extracellular space"/>
    <property type="evidence" value="ECO:0007669"/>
    <property type="project" value="TreeGrafter"/>
</dbReference>
<keyword evidence="17" id="KW-0325">Glycoprotein</keyword>
<keyword evidence="9" id="KW-0479">Metal-binding</keyword>
<proteinExistence type="predicted"/>
<evidence type="ECO:0000256" key="3">
    <source>
        <dbReference type="ARBA" id="ARBA00004555"/>
    </source>
</evidence>
<dbReference type="Gene3D" id="3.50.30.30">
    <property type="match status" value="1"/>
</dbReference>
<dbReference type="GO" id="GO:0006508">
    <property type="term" value="P:proteolysis"/>
    <property type="evidence" value="ECO:0007669"/>
    <property type="project" value="UniProtKB-KW"/>
</dbReference>
<dbReference type="OrthoDB" id="10013407at2759"/>
<dbReference type="SUPFAM" id="SSF53187">
    <property type="entry name" value="Zn-dependent exopeptidases"/>
    <property type="match status" value="1"/>
</dbReference>
<dbReference type="EMBL" id="KB007926">
    <property type="protein sequence ID" value="ELR20065.1"/>
    <property type="molecule type" value="Genomic_DNA"/>
</dbReference>
<keyword evidence="8" id="KW-0645">Protease</keyword>
<dbReference type="GO" id="GO:0005764">
    <property type="term" value="C:lysosome"/>
    <property type="evidence" value="ECO:0007669"/>
    <property type="project" value="UniProtKB-SubCell"/>
</dbReference>
<dbReference type="InterPro" id="IPR007484">
    <property type="entry name" value="Peptidase_M28"/>
</dbReference>
<evidence type="ECO:0000256" key="9">
    <source>
        <dbReference type="ARBA" id="ARBA00022723"/>
    </source>
</evidence>
<dbReference type="Gene3D" id="3.40.630.10">
    <property type="entry name" value="Zn peptidases"/>
    <property type="match status" value="1"/>
</dbReference>
<protein>
    <recommendedName>
        <fullName evidence="5">Carboxypeptidase Q</fullName>
    </recommendedName>
    <alternativeName>
        <fullName evidence="20">Plasma glutamate carboxypeptidase</fullName>
    </alternativeName>
</protein>
<dbReference type="KEGG" id="acan:ACA1_114440"/>
<dbReference type="GO" id="GO:0043171">
    <property type="term" value="P:peptide catabolic process"/>
    <property type="evidence" value="ECO:0007669"/>
    <property type="project" value="TreeGrafter"/>
</dbReference>
<dbReference type="InterPro" id="IPR039866">
    <property type="entry name" value="CPQ"/>
</dbReference>
<dbReference type="STRING" id="1257118.L8H4G1"/>
<dbReference type="RefSeq" id="XP_004342175.1">
    <property type="nucleotide sequence ID" value="XM_004342126.1"/>
</dbReference>
<evidence type="ECO:0000256" key="13">
    <source>
        <dbReference type="ARBA" id="ARBA00022833"/>
    </source>
</evidence>
<keyword evidence="6" id="KW-0964">Secreted</keyword>
<dbReference type="AlphaFoldDB" id="L8H4G1"/>
<evidence type="ECO:0000313" key="22">
    <source>
        <dbReference type="EMBL" id="ELR20065.1"/>
    </source>
</evidence>
<keyword evidence="7" id="KW-0121">Carboxypeptidase</keyword>
<gene>
    <name evidence="22" type="ORF">ACA1_114440</name>
</gene>
<evidence type="ECO:0000256" key="2">
    <source>
        <dbReference type="ARBA" id="ARBA00004371"/>
    </source>
</evidence>
<organism evidence="22 23">
    <name type="scientific">Acanthamoeba castellanii (strain ATCC 30010 / Neff)</name>
    <dbReference type="NCBI Taxonomy" id="1257118"/>
    <lineage>
        <taxon>Eukaryota</taxon>
        <taxon>Amoebozoa</taxon>
        <taxon>Discosea</taxon>
        <taxon>Longamoebia</taxon>
        <taxon>Centramoebida</taxon>
        <taxon>Acanthamoebidae</taxon>
        <taxon>Acanthamoeba</taxon>
    </lineage>
</organism>
<dbReference type="PANTHER" id="PTHR12053">
    <property type="entry name" value="PROTEASE FAMILY M28 PLASMA GLUTAMATE CARBOXYPEPTIDASE-RELATED"/>
    <property type="match status" value="1"/>
</dbReference>
<dbReference type="VEuPathDB" id="AmoebaDB:ACA1_114440"/>
<evidence type="ECO:0000313" key="23">
    <source>
        <dbReference type="Proteomes" id="UP000011083"/>
    </source>
</evidence>
<keyword evidence="16" id="KW-0865">Zymogen</keyword>
<dbReference type="GO" id="GO:0070573">
    <property type="term" value="F:metallodipeptidase activity"/>
    <property type="evidence" value="ECO:0007669"/>
    <property type="project" value="InterPro"/>
</dbReference>
<evidence type="ECO:0000256" key="12">
    <source>
        <dbReference type="ARBA" id="ARBA00022824"/>
    </source>
</evidence>
<evidence type="ECO:0000256" key="14">
    <source>
        <dbReference type="ARBA" id="ARBA00023034"/>
    </source>
</evidence>
<dbReference type="GeneID" id="14920908"/>
<evidence type="ECO:0000256" key="16">
    <source>
        <dbReference type="ARBA" id="ARBA00023145"/>
    </source>
</evidence>
<dbReference type="GO" id="GO:0046872">
    <property type="term" value="F:metal ion binding"/>
    <property type="evidence" value="ECO:0007669"/>
    <property type="project" value="UniProtKB-KW"/>
</dbReference>
<evidence type="ECO:0000256" key="5">
    <source>
        <dbReference type="ARBA" id="ARBA00014116"/>
    </source>
</evidence>
<feature type="domain" description="Peptidase M28" evidence="21">
    <location>
        <begin position="238"/>
        <end position="432"/>
    </location>
</feature>
<evidence type="ECO:0000256" key="1">
    <source>
        <dbReference type="ARBA" id="ARBA00004240"/>
    </source>
</evidence>
<dbReference type="GO" id="GO:0005794">
    <property type="term" value="C:Golgi apparatus"/>
    <property type="evidence" value="ECO:0007669"/>
    <property type="project" value="UniProtKB-SubCell"/>
</dbReference>